<dbReference type="Proteomes" id="UP000054423">
    <property type="component" value="Unassembled WGS sequence"/>
</dbReference>
<gene>
    <name evidence="1" type="ORF">L917_10069</name>
</gene>
<reference evidence="1" key="1">
    <citation type="submission" date="2013-11" db="EMBL/GenBank/DDBJ databases">
        <title>The Genome Sequence of Phytophthora parasitica CHvinca01.</title>
        <authorList>
            <consortium name="The Broad Institute Genomics Platform"/>
            <person name="Russ C."/>
            <person name="Tyler B."/>
            <person name="Panabieres F."/>
            <person name="Shan W."/>
            <person name="Tripathy S."/>
            <person name="Grunwald N."/>
            <person name="Machado M."/>
            <person name="Johnson C.S."/>
            <person name="Arredondo F."/>
            <person name="Hong C."/>
            <person name="Coffey M."/>
            <person name="Young S.K."/>
            <person name="Zeng Q."/>
            <person name="Gargeya S."/>
            <person name="Fitzgerald M."/>
            <person name="Abouelleil A."/>
            <person name="Alvarado L."/>
            <person name="Chapman S.B."/>
            <person name="Gainer-Dewar J."/>
            <person name="Goldberg J."/>
            <person name="Griggs A."/>
            <person name="Gujja S."/>
            <person name="Hansen M."/>
            <person name="Howarth C."/>
            <person name="Imamovic A."/>
            <person name="Ireland A."/>
            <person name="Larimer J."/>
            <person name="McCowan C."/>
            <person name="Murphy C."/>
            <person name="Pearson M."/>
            <person name="Poon T.W."/>
            <person name="Priest M."/>
            <person name="Roberts A."/>
            <person name="Saif S."/>
            <person name="Shea T."/>
            <person name="Sykes S."/>
            <person name="Wortman J."/>
            <person name="Nusbaum C."/>
            <person name="Birren B."/>
        </authorList>
    </citation>
    <scope>NUCLEOTIDE SEQUENCE [LARGE SCALE GENOMIC DNA]</scope>
    <source>
        <strain evidence="1">CHvinca01</strain>
    </source>
</reference>
<organism evidence="1">
    <name type="scientific">Phytophthora nicotianae</name>
    <name type="common">Potato buckeye rot agent</name>
    <name type="synonym">Phytophthora parasitica</name>
    <dbReference type="NCBI Taxonomy" id="4792"/>
    <lineage>
        <taxon>Eukaryota</taxon>
        <taxon>Sar</taxon>
        <taxon>Stramenopiles</taxon>
        <taxon>Oomycota</taxon>
        <taxon>Peronosporomycetes</taxon>
        <taxon>Peronosporales</taxon>
        <taxon>Peronosporaceae</taxon>
        <taxon>Phytophthora</taxon>
    </lineage>
</organism>
<protein>
    <submittedName>
        <fullName evidence="1">Uncharacterized protein</fullName>
    </submittedName>
</protein>
<dbReference type="EMBL" id="KI680091">
    <property type="protein sequence ID" value="ETL91378.1"/>
    <property type="molecule type" value="Genomic_DNA"/>
</dbReference>
<dbReference type="OrthoDB" id="89002at2759"/>
<accession>W2L1R5</accession>
<sequence length="93" mass="10847">MELAFDDEDVFTIATGTLTRDPNWTPQQVSIWDSQQRKIQRMIFASVNTDFGQQLMRHPDGTAMWAYLCSRFDGTVNDQTRALTKRRLYAELE</sequence>
<proteinExistence type="predicted"/>
<evidence type="ECO:0000313" key="1">
    <source>
        <dbReference type="EMBL" id="ETL91378.1"/>
    </source>
</evidence>
<feature type="non-terminal residue" evidence="1">
    <location>
        <position position="93"/>
    </location>
</feature>
<name>W2L1R5_PHYNI</name>
<dbReference type="AlphaFoldDB" id="W2L1R5"/>